<comment type="caution">
    <text evidence="5">The sequence shown here is derived from an EMBL/GenBank/DDBJ whole genome shotgun (WGS) entry which is preliminary data.</text>
</comment>
<proteinExistence type="predicted"/>
<feature type="domain" description="HTH arsR-type" evidence="4">
    <location>
        <begin position="1"/>
        <end position="93"/>
    </location>
</feature>
<dbReference type="GO" id="GO:0003677">
    <property type="term" value="F:DNA binding"/>
    <property type="evidence" value="ECO:0007669"/>
    <property type="project" value="UniProtKB-KW"/>
</dbReference>
<keyword evidence="3" id="KW-0804">Transcription</keyword>
<keyword evidence="2" id="KW-0238">DNA-binding</keyword>
<protein>
    <submittedName>
        <fullName evidence="5">Putative arsenical resistance operon repressor</fullName>
    </submittedName>
</protein>
<dbReference type="Proteomes" id="UP000070442">
    <property type="component" value="Unassembled WGS sequence"/>
</dbReference>
<dbReference type="InterPro" id="IPR051081">
    <property type="entry name" value="HTH_MetalResp_TranReg"/>
</dbReference>
<dbReference type="InterPro" id="IPR011991">
    <property type="entry name" value="ArsR-like_HTH"/>
</dbReference>
<dbReference type="OrthoDB" id="9798835at2"/>
<dbReference type="InterPro" id="IPR036388">
    <property type="entry name" value="WH-like_DNA-bd_sf"/>
</dbReference>
<sequence>MNRDLVKTAKIFKAFSVAIRLEILDLLKNGEECACNLLEKLDLTQSGLSYHMKILIESGIVTARDEGKWVYYTISEQGRQEIIQMFLECTASN</sequence>
<evidence type="ECO:0000313" key="5">
    <source>
        <dbReference type="EMBL" id="KXB68432.1"/>
    </source>
</evidence>
<evidence type="ECO:0000256" key="2">
    <source>
        <dbReference type="ARBA" id="ARBA00023125"/>
    </source>
</evidence>
<gene>
    <name evidence="5" type="ORF">HMPREF1863_00145</name>
</gene>
<dbReference type="RefSeq" id="WP_068366234.1">
    <property type="nucleotide sequence ID" value="NZ_KQ960155.1"/>
</dbReference>
<evidence type="ECO:0000259" key="4">
    <source>
        <dbReference type="PROSITE" id="PS50987"/>
    </source>
</evidence>
<dbReference type="InterPro" id="IPR001845">
    <property type="entry name" value="HTH_ArsR_DNA-bd_dom"/>
</dbReference>
<organism evidence="5 6">
    <name type="scientific">Aedoeadaptatus coxii</name>
    <dbReference type="NCBI Taxonomy" id="755172"/>
    <lineage>
        <taxon>Bacteria</taxon>
        <taxon>Bacillati</taxon>
        <taxon>Bacillota</taxon>
        <taxon>Tissierellia</taxon>
        <taxon>Tissierellales</taxon>
        <taxon>Peptoniphilaceae</taxon>
        <taxon>Aedoeadaptatus</taxon>
    </lineage>
</organism>
<dbReference type="AlphaFoldDB" id="A0A134AL44"/>
<dbReference type="PATRIC" id="fig|755172.3.peg.140"/>
<evidence type="ECO:0000256" key="1">
    <source>
        <dbReference type="ARBA" id="ARBA00023015"/>
    </source>
</evidence>
<dbReference type="SMART" id="SM00418">
    <property type="entry name" value="HTH_ARSR"/>
    <property type="match status" value="1"/>
</dbReference>
<dbReference type="PRINTS" id="PR00778">
    <property type="entry name" value="HTHARSR"/>
</dbReference>
<reference evidence="6" key="1">
    <citation type="submission" date="2016-01" db="EMBL/GenBank/DDBJ databases">
        <authorList>
            <person name="Mitreva M."/>
            <person name="Pepin K.H."/>
            <person name="Mihindukulasuriya K.A."/>
            <person name="Fulton R."/>
            <person name="Fronick C."/>
            <person name="O'Laughlin M."/>
            <person name="Miner T."/>
            <person name="Herter B."/>
            <person name="Rosa B.A."/>
            <person name="Cordes M."/>
            <person name="Tomlinson C."/>
            <person name="Wollam A."/>
            <person name="Palsikar V.B."/>
            <person name="Mardis E.R."/>
            <person name="Wilson R.K."/>
        </authorList>
    </citation>
    <scope>NUCLEOTIDE SEQUENCE [LARGE SCALE GENOMIC DNA]</scope>
    <source>
        <strain evidence="6">DNF00729</strain>
    </source>
</reference>
<dbReference type="PROSITE" id="PS50987">
    <property type="entry name" value="HTH_ARSR_2"/>
    <property type="match status" value="1"/>
</dbReference>
<dbReference type="STRING" id="755172.HMPREF1863_00145"/>
<dbReference type="NCBIfam" id="NF033788">
    <property type="entry name" value="HTH_metalloreg"/>
    <property type="match status" value="1"/>
</dbReference>
<dbReference type="SUPFAM" id="SSF46785">
    <property type="entry name" value="Winged helix' DNA-binding domain"/>
    <property type="match status" value="1"/>
</dbReference>
<dbReference type="Gene3D" id="1.10.10.10">
    <property type="entry name" value="Winged helix-like DNA-binding domain superfamily/Winged helix DNA-binding domain"/>
    <property type="match status" value="1"/>
</dbReference>
<dbReference type="GO" id="GO:0003700">
    <property type="term" value="F:DNA-binding transcription factor activity"/>
    <property type="evidence" value="ECO:0007669"/>
    <property type="project" value="InterPro"/>
</dbReference>
<name>A0A134AL44_9FIRM</name>
<evidence type="ECO:0000313" key="6">
    <source>
        <dbReference type="Proteomes" id="UP000070442"/>
    </source>
</evidence>
<dbReference type="PANTHER" id="PTHR33154">
    <property type="entry name" value="TRANSCRIPTIONAL REGULATOR, ARSR FAMILY"/>
    <property type="match status" value="1"/>
</dbReference>
<keyword evidence="6" id="KW-1185">Reference proteome</keyword>
<keyword evidence="1" id="KW-0805">Transcription regulation</keyword>
<dbReference type="InterPro" id="IPR036390">
    <property type="entry name" value="WH_DNA-bd_sf"/>
</dbReference>
<evidence type="ECO:0000256" key="3">
    <source>
        <dbReference type="ARBA" id="ARBA00023163"/>
    </source>
</evidence>
<accession>A0A134AL44</accession>
<dbReference type="Pfam" id="PF01022">
    <property type="entry name" value="HTH_5"/>
    <property type="match status" value="1"/>
</dbReference>
<dbReference type="PANTHER" id="PTHR33154:SF18">
    <property type="entry name" value="ARSENICAL RESISTANCE OPERON REPRESSOR"/>
    <property type="match status" value="1"/>
</dbReference>
<dbReference type="CDD" id="cd00090">
    <property type="entry name" value="HTH_ARSR"/>
    <property type="match status" value="1"/>
</dbReference>
<dbReference type="EMBL" id="LSDG01000002">
    <property type="protein sequence ID" value="KXB68432.1"/>
    <property type="molecule type" value="Genomic_DNA"/>
</dbReference>